<reference evidence="1 2" key="1">
    <citation type="journal article" date="2019" name="PLoS Biol.">
        <title>Sex chromosomes control vertical transmission of feminizing Wolbachia symbionts in an isopod.</title>
        <authorList>
            <person name="Becking T."/>
            <person name="Chebbi M.A."/>
            <person name="Giraud I."/>
            <person name="Moumen B."/>
            <person name="Laverre T."/>
            <person name="Caubet Y."/>
            <person name="Peccoud J."/>
            <person name="Gilbert C."/>
            <person name="Cordaux R."/>
        </authorList>
    </citation>
    <scope>NUCLEOTIDE SEQUENCE [LARGE SCALE GENOMIC DNA]</scope>
    <source>
        <strain evidence="1">ANa2</strain>
        <tissue evidence="1">Whole body excluding digestive tract and cuticle</tissue>
    </source>
</reference>
<evidence type="ECO:0008006" key="3">
    <source>
        <dbReference type="Google" id="ProtNLM"/>
    </source>
</evidence>
<keyword evidence="2" id="KW-1185">Reference proteome</keyword>
<dbReference type="Gene3D" id="1.25.10.20">
    <property type="entry name" value="Vitellinogen, superhelical"/>
    <property type="match status" value="1"/>
</dbReference>
<accession>A0A5N5SN64</accession>
<dbReference type="InterPro" id="IPR011030">
    <property type="entry name" value="Lipovitellin_superhlx_dom"/>
</dbReference>
<evidence type="ECO:0000313" key="2">
    <source>
        <dbReference type="Proteomes" id="UP000326759"/>
    </source>
</evidence>
<sequence length="487" mass="55167">MTITASLEYPPRYLKQHILINPTASAKCQIILENGIPEGSNWENSLGFTILPTDQTLGYCSELLRQPSWTELVGSVSALANTYKENHCRQSSKNFDACPLGENFNSITKNLWTKARNCHNHGEEYQKMALYAIKGLSNMDTIGSDVTATLVSCVNSVVATSEVKIASLRALGKKTCSAKIPLWIQSLIFKQELGIDVKIEAFKTLFKCNNEMARELLKMAADGEIDFKSSQVASYIDSFVSNLNVTNLFKLSRHFELELDKLFGLKEHTRLEGDIIFEDSFIPRSLRMGLDSNFLKQLKFVKKIWRILCNRSLVPKVLEAPFCVSFRKHFSPFFDNFSNPKNATDSDRERQKRSINIEDIKTSLAKVKGNTLGKLKALVSAKLGKNRQFYSSFSFEPFFKNLEESIQEYLDSWANKLYYSIANYELTKGYSWSLRSSEVVSWTFLGYSLHLKEHEGILGTLGMSSHIDLFSIIKSPFSPSVDAIFNP</sequence>
<name>A0A5N5SN64_9CRUS</name>
<evidence type="ECO:0000313" key="1">
    <source>
        <dbReference type="EMBL" id="KAB7495511.1"/>
    </source>
</evidence>
<proteinExistence type="predicted"/>
<dbReference type="AlphaFoldDB" id="A0A5N5SN64"/>
<feature type="non-terminal residue" evidence="1">
    <location>
        <position position="487"/>
    </location>
</feature>
<organism evidence="1 2">
    <name type="scientific">Armadillidium nasatum</name>
    <dbReference type="NCBI Taxonomy" id="96803"/>
    <lineage>
        <taxon>Eukaryota</taxon>
        <taxon>Metazoa</taxon>
        <taxon>Ecdysozoa</taxon>
        <taxon>Arthropoda</taxon>
        <taxon>Crustacea</taxon>
        <taxon>Multicrustacea</taxon>
        <taxon>Malacostraca</taxon>
        <taxon>Eumalacostraca</taxon>
        <taxon>Peracarida</taxon>
        <taxon>Isopoda</taxon>
        <taxon>Oniscidea</taxon>
        <taxon>Crinocheta</taxon>
        <taxon>Armadillidiidae</taxon>
        <taxon>Armadillidium</taxon>
    </lineage>
</organism>
<dbReference type="OrthoDB" id="6368344at2759"/>
<gene>
    <name evidence="1" type="ORF">Anas_04924</name>
</gene>
<comment type="caution">
    <text evidence="1">The sequence shown here is derived from an EMBL/GenBank/DDBJ whole genome shotgun (WGS) entry which is preliminary data.</text>
</comment>
<dbReference type="Proteomes" id="UP000326759">
    <property type="component" value="Unassembled WGS sequence"/>
</dbReference>
<protein>
    <recommendedName>
        <fullName evidence="3">Apolipophorin</fullName>
    </recommendedName>
</protein>
<dbReference type="EMBL" id="SEYY01022494">
    <property type="protein sequence ID" value="KAB7495511.1"/>
    <property type="molecule type" value="Genomic_DNA"/>
</dbReference>